<evidence type="ECO:0000256" key="1">
    <source>
        <dbReference type="SAM" id="MobiDB-lite"/>
    </source>
</evidence>
<dbReference type="SUPFAM" id="SSF82784">
    <property type="entry name" value="OsmC-like"/>
    <property type="match status" value="1"/>
</dbReference>
<evidence type="ECO:0000313" key="3">
    <source>
        <dbReference type="Proteomes" id="UP001184230"/>
    </source>
</evidence>
<dbReference type="EMBL" id="JAVDRF010000005">
    <property type="protein sequence ID" value="MDR6537225.1"/>
    <property type="molecule type" value="Genomic_DNA"/>
</dbReference>
<dbReference type="InterPro" id="IPR015946">
    <property type="entry name" value="KH_dom-like_a/b"/>
</dbReference>
<proteinExistence type="predicted"/>
<dbReference type="Gene3D" id="3.30.300.20">
    <property type="match status" value="1"/>
</dbReference>
<reference evidence="2 3" key="1">
    <citation type="submission" date="2023-07" db="EMBL/GenBank/DDBJ databases">
        <title>Sorghum-associated microbial communities from plants grown in Nebraska, USA.</title>
        <authorList>
            <person name="Schachtman D."/>
        </authorList>
    </citation>
    <scope>NUCLEOTIDE SEQUENCE [LARGE SCALE GENOMIC DNA]</scope>
    <source>
        <strain evidence="2 3">DS1781</strain>
    </source>
</reference>
<dbReference type="Pfam" id="PF02566">
    <property type="entry name" value="OsmC"/>
    <property type="match status" value="1"/>
</dbReference>
<keyword evidence="3" id="KW-1185">Reference proteome</keyword>
<dbReference type="InterPro" id="IPR019904">
    <property type="entry name" value="Peroxiredoxin_OsmC"/>
</dbReference>
<dbReference type="InterPro" id="IPR036102">
    <property type="entry name" value="OsmC/Ohrsf"/>
</dbReference>
<evidence type="ECO:0000313" key="2">
    <source>
        <dbReference type="EMBL" id="MDR6537225.1"/>
    </source>
</evidence>
<dbReference type="InterPro" id="IPR003718">
    <property type="entry name" value="OsmC/Ohr_fam"/>
</dbReference>
<dbReference type="Proteomes" id="UP001184230">
    <property type="component" value="Unassembled WGS sequence"/>
</dbReference>
<protein>
    <submittedName>
        <fullName evidence="2">Osmotically inducible protein OsmC</fullName>
    </submittedName>
</protein>
<comment type="caution">
    <text evidence="2">The sequence shown here is derived from an EMBL/GenBank/DDBJ whole genome shotgun (WGS) entry which is preliminary data.</text>
</comment>
<feature type="region of interest" description="Disordered" evidence="1">
    <location>
        <begin position="1"/>
        <end position="22"/>
    </location>
</feature>
<gene>
    <name evidence="2" type="ORF">J2739_002998</name>
</gene>
<dbReference type="NCBIfam" id="TIGR03562">
    <property type="entry name" value="osmo_induc_OsmC"/>
    <property type="match status" value="1"/>
</dbReference>
<dbReference type="RefSeq" id="WP_309902932.1">
    <property type="nucleotide sequence ID" value="NZ_JAVDRF010000005.1"/>
</dbReference>
<sequence length="146" mass="15220">MAADKRASVHWEGAGKTGKGQISTETGALKNYPYGFKSRFEDDVTGTNPEEILGAAHAGCLTMALAFALEGAGFTATRIDTQAAVRLAKDGPGFKIDRIQLELEAAVPGIDEAKFQELAAGAKAGCPLSKALANVPEITLKATLKT</sequence>
<dbReference type="PANTHER" id="PTHR42830">
    <property type="entry name" value="OSMOTICALLY INDUCIBLE FAMILY PROTEIN"/>
    <property type="match status" value="1"/>
</dbReference>
<name>A0ABU1NGS2_9BURK</name>
<dbReference type="PANTHER" id="PTHR42830:SF1">
    <property type="entry name" value="OSMOTICALLY INDUCIBLE FAMILY PROTEIN"/>
    <property type="match status" value="1"/>
</dbReference>
<organism evidence="2 3">
    <name type="scientific">Variovorax soli</name>
    <dbReference type="NCBI Taxonomy" id="376815"/>
    <lineage>
        <taxon>Bacteria</taxon>
        <taxon>Pseudomonadati</taxon>
        <taxon>Pseudomonadota</taxon>
        <taxon>Betaproteobacteria</taxon>
        <taxon>Burkholderiales</taxon>
        <taxon>Comamonadaceae</taxon>
        <taxon>Variovorax</taxon>
    </lineage>
</organism>
<accession>A0ABU1NGS2</accession>
<dbReference type="InterPro" id="IPR052707">
    <property type="entry name" value="OsmC_Ohr_Peroxiredoxin"/>
</dbReference>